<protein>
    <recommendedName>
        <fullName evidence="1">Glycerol uptake operon antiterminator regulatory protein</fullName>
    </recommendedName>
</protein>
<dbReference type="OrthoDB" id="9799580at2"/>
<dbReference type="AlphaFoldDB" id="A0A317L6L5"/>
<accession>A0A317L6L5</accession>
<comment type="function">
    <text evidence="1">Regulates expression of the glpD operon. In the presence of glycerol 3-phosphate (G3P) causes antitermination of transcription of glpD at the inverted repeat of the leader region to enhance its transcription. Binds and stabilizes glpD leader mRNA.</text>
</comment>
<keyword evidence="1" id="KW-0694">RNA-binding</keyword>
<dbReference type="Proteomes" id="UP000245624">
    <property type="component" value="Unassembled WGS sequence"/>
</dbReference>
<name>A0A317L6L5_9BACI</name>
<dbReference type="InterPro" id="IPR006699">
    <property type="entry name" value="GlpP"/>
</dbReference>
<keyword evidence="3" id="KW-1185">Reference proteome</keyword>
<dbReference type="GO" id="GO:0001072">
    <property type="term" value="F:transcription antitermination factor activity, RNA binding"/>
    <property type="evidence" value="ECO:0007669"/>
    <property type="project" value="TreeGrafter"/>
</dbReference>
<keyword evidence="1" id="KW-0319">Glycerol metabolism</keyword>
<evidence type="ECO:0000313" key="2">
    <source>
        <dbReference type="EMBL" id="PWU69399.1"/>
    </source>
</evidence>
<gene>
    <name evidence="2" type="ORF">DLJ74_05315</name>
</gene>
<proteinExistence type="predicted"/>
<dbReference type="PIRSF" id="PIRSF016897">
    <property type="entry name" value="GlpP"/>
    <property type="match status" value="1"/>
</dbReference>
<reference evidence="2 3" key="1">
    <citation type="submission" date="2018-05" db="EMBL/GenBank/DDBJ databases">
        <title>Genomic analysis of Gracilibacillus dipsosauri DD1 reveals novel features of a salt-tolerant amylase.</title>
        <authorList>
            <person name="Deutch C.E."/>
            <person name="Yang S."/>
        </authorList>
    </citation>
    <scope>NUCLEOTIDE SEQUENCE [LARGE SCALE GENOMIC DNA]</scope>
    <source>
        <strain evidence="2 3">DD1</strain>
    </source>
</reference>
<dbReference type="GO" id="GO:0006071">
    <property type="term" value="P:glycerol metabolic process"/>
    <property type="evidence" value="ECO:0007669"/>
    <property type="project" value="UniProtKB-UniRule"/>
</dbReference>
<dbReference type="GO" id="GO:0003723">
    <property type="term" value="F:RNA binding"/>
    <property type="evidence" value="ECO:0007669"/>
    <property type="project" value="UniProtKB-KW"/>
</dbReference>
<dbReference type="PANTHER" id="PTHR35787">
    <property type="entry name" value="GLYCEROL UPTAKE OPERON ANTITERMINATOR REGULATORY PROTEIN"/>
    <property type="match status" value="1"/>
</dbReference>
<sequence>MIKLSGVLPAARKMKDFERIAHSNFEILILLETRIAQIHQMVNYAHKRGKKVLVHTDLINGLKVDRYGMEYLIRVVKVDGVISTRANVIALAKKNEVIAIQRLFALDSLALQNSKRLVEQSKPNYVEVLPGIIPSVIEEVAVDTGIPVIAGGLINTKEQVNQASNAGAIAVTTSNNALWEFEF</sequence>
<dbReference type="PANTHER" id="PTHR35787:SF1">
    <property type="entry name" value="GLYCEROL UPTAKE OPERON ANTITERMINATOR REGULATORY PROTEIN"/>
    <property type="match status" value="1"/>
</dbReference>
<dbReference type="EMBL" id="QGTD01000005">
    <property type="protein sequence ID" value="PWU69399.1"/>
    <property type="molecule type" value="Genomic_DNA"/>
</dbReference>
<comment type="caution">
    <text evidence="2">The sequence shown here is derived from an EMBL/GenBank/DDBJ whole genome shotgun (WGS) entry which is preliminary data.</text>
</comment>
<dbReference type="Gene3D" id="3.20.20.70">
    <property type="entry name" value="Aldolase class I"/>
    <property type="match status" value="1"/>
</dbReference>
<dbReference type="Pfam" id="PF04309">
    <property type="entry name" value="G3P_antiterm"/>
    <property type="match status" value="1"/>
</dbReference>
<keyword evidence="1" id="KW-0805">Transcription regulation</keyword>
<evidence type="ECO:0000256" key="1">
    <source>
        <dbReference type="PIRNR" id="PIRNR016897"/>
    </source>
</evidence>
<keyword evidence="1" id="KW-0804">Transcription</keyword>
<dbReference type="InterPro" id="IPR013785">
    <property type="entry name" value="Aldolase_TIM"/>
</dbReference>
<dbReference type="SUPFAM" id="SSF110391">
    <property type="entry name" value="GlpP-like"/>
    <property type="match status" value="1"/>
</dbReference>
<dbReference type="RefSeq" id="WP_109983642.1">
    <property type="nucleotide sequence ID" value="NZ_JAJUIE010000016.1"/>
</dbReference>
<evidence type="ECO:0000313" key="3">
    <source>
        <dbReference type="Proteomes" id="UP000245624"/>
    </source>
</evidence>
<dbReference type="GO" id="GO:0045893">
    <property type="term" value="P:positive regulation of DNA-templated transcription"/>
    <property type="evidence" value="ECO:0007669"/>
    <property type="project" value="TreeGrafter"/>
</dbReference>
<organism evidence="2 3">
    <name type="scientific">Gracilibacillus dipsosauri</name>
    <dbReference type="NCBI Taxonomy" id="178340"/>
    <lineage>
        <taxon>Bacteria</taxon>
        <taxon>Bacillati</taxon>
        <taxon>Bacillota</taxon>
        <taxon>Bacilli</taxon>
        <taxon>Bacillales</taxon>
        <taxon>Bacillaceae</taxon>
        <taxon>Gracilibacillus</taxon>
    </lineage>
</organism>